<keyword evidence="2" id="KW-0732">Signal</keyword>
<evidence type="ECO:0000256" key="1">
    <source>
        <dbReference type="SAM" id="MobiDB-lite"/>
    </source>
</evidence>
<proteinExistence type="predicted"/>
<evidence type="ECO:0000313" key="3">
    <source>
        <dbReference type="EMBL" id="QXI17914.1"/>
    </source>
</evidence>
<dbReference type="KEGG" id="phv:HU739_002645"/>
<dbReference type="RefSeq" id="WP_186546530.1">
    <property type="nucleotide sequence ID" value="NZ_CP077091.1"/>
</dbReference>
<reference evidence="3 4" key="2">
    <citation type="journal article" date="2021" name="Microorganisms">
        <title>The Ever-Expanding Pseudomonas Genus: Description of 43 New Species and Partition of the Pseudomonas putida Group.</title>
        <authorList>
            <person name="Girard L."/>
            <person name="Lood C."/>
            <person name="Hofte M."/>
            <person name="Vandamme P."/>
            <person name="Rokni-Zadeh H."/>
            <person name="van Noort V."/>
            <person name="Lavigne R."/>
            <person name="De Mot R."/>
        </authorList>
    </citation>
    <scope>NUCLEOTIDE SEQUENCE [LARGE SCALE GENOMIC DNA]</scope>
    <source>
        <strain evidence="3 4">SWRI65</strain>
    </source>
</reference>
<accession>A0A9E6THI9</accession>
<feature type="signal peptide" evidence="2">
    <location>
        <begin position="1"/>
        <end position="25"/>
    </location>
</feature>
<sequence>MKLANLLFSCALMTAIGAQPSFTYAAEVRSGGRAEGDRDASAPLLQNTLHKAREQSIAADGSDRTPQNRVAEGGADRLHERQLAADGADHLKQNRIAEGGSDRLLERRVADNGNSTAYRAVPGFCMACR</sequence>
<dbReference type="Proteomes" id="UP000631521">
    <property type="component" value="Chromosome"/>
</dbReference>
<evidence type="ECO:0000256" key="2">
    <source>
        <dbReference type="SAM" id="SignalP"/>
    </source>
</evidence>
<reference evidence="3 4" key="1">
    <citation type="journal article" date="2020" name="Microorganisms">
        <title>Reliable Identification of Environmental Pseudomonas Isolates Using the rpoD Gene.</title>
        <authorList>
            <consortium name="The Broad Institute Genome Sequencing Platform"/>
            <person name="Girard L."/>
            <person name="Lood C."/>
            <person name="Rokni-Zadeh H."/>
            <person name="van Noort V."/>
            <person name="Lavigne R."/>
            <person name="De Mot R."/>
        </authorList>
    </citation>
    <scope>NUCLEOTIDE SEQUENCE [LARGE SCALE GENOMIC DNA]</scope>
    <source>
        <strain evidence="3 4">SWRI65</strain>
    </source>
</reference>
<organism evidence="3 4">
    <name type="scientific">Pseudomonas hamedanensis</name>
    <dbReference type="NCBI Taxonomy" id="2745504"/>
    <lineage>
        <taxon>Bacteria</taxon>
        <taxon>Pseudomonadati</taxon>
        <taxon>Pseudomonadota</taxon>
        <taxon>Gammaproteobacteria</taxon>
        <taxon>Pseudomonadales</taxon>
        <taxon>Pseudomonadaceae</taxon>
        <taxon>Pseudomonas</taxon>
    </lineage>
</organism>
<evidence type="ECO:0000313" key="4">
    <source>
        <dbReference type="Proteomes" id="UP000631521"/>
    </source>
</evidence>
<protein>
    <recommendedName>
        <fullName evidence="5">Phage infection protein</fullName>
    </recommendedName>
</protein>
<keyword evidence="4" id="KW-1185">Reference proteome</keyword>
<gene>
    <name evidence="3" type="ORF">HU739_002645</name>
</gene>
<dbReference type="EMBL" id="CP077091">
    <property type="protein sequence ID" value="QXI17914.1"/>
    <property type="molecule type" value="Genomic_DNA"/>
</dbReference>
<feature type="region of interest" description="Disordered" evidence="1">
    <location>
        <begin position="53"/>
        <end position="77"/>
    </location>
</feature>
<feature type="chain" id="PRO_5038847679" description="Phage infection protein" evidence="2">
    <location>
        <begin position="26"/>
        <end position="129"/>
    </location>
</feature>
<evidence type="ECO:0008006" key="5">
    <source>
        <dbReference type="Google" id="ProtNLM"/>
    </source>
</evidence>
<dbReference type="AlphaFoldDB" id="A0A9E6THI9"/>
<name>A0A9E6THI9_9PSED</name>